<protein>
    <recommendedName>
        <fullName evidence="6">Mutator family transposase</fullName>
    </recommendedName>
</protein>
<evidence type="ECO:0000313" key="7">
    <source>
        <dbReference type="EMBL" id="EGU31125.1"/>
    </source>
</evidence>
<evidence type="ECO:0000256" key="3">
    <source>
        <dbReference type="ARBA" id="ARBA00022578"/>
    </source>
</evidence>
<comment type="caution">
    <text evidence="7">The sequence shown here is derived from an EMBL/GenBank/DDBJ whole genome shotgun (WGS) entry which is preliminary data.</text>
</comment>
<accession>F9RTH7</accession>
<evidence type="ECO:0000256" key="5">
    <source>
        <dbReference type="ARBA" id="ARBA00023172"/>
    </source>
</evidence>
<dbReference type="PANTHER" id="PTHR33217">
    <property type="entry name" value="TRANSPOSASE FOR INSERTION SEQUENCE ELEMENT IS1081"/>
    <property type="match status" value="1"/>
</dbReference>
<dbReference type="GO" id="GO:0003677">
    <property type="term" value="F:DNA binding"/>
    <property type="evidence" value="ECO:0007669"/>
    <property type="project" value="UniProtKB-UniRule"/>
</dbReference>
<dbReference type="PANTHER" id="PTHR33217:SF5">
    <property type="entry name" value="MUTATOR FAMILY TRANSPOSASE"/>
    <property type="match status" value="1"/>
</dbReference>
<reference evidence="7 8" key="1">
    <citation type="journal article" date="2012" name="Int. J. Syst. Evol. Microbiol.">
        <title>Vibrio caribbeanicus sp. nov., isolated from the marine sponge Scleritoderma cyanea.</title>
        <authorList>
            <person name="Hoffmann M."/>
            <person name="Monday S.R."/>
            <person name="Allard M.W."/>
            <person name="Strain E.A."/>
            <person name="Whittaker P."/>
            <person name="Naum M."/>
            <person name="McCarthy P.J."/>
            <person name="Lopez J.V."/>
            <person name="Fischer M."/>
            <person name="Brown E.W."/>
        </authorList>
    </citation>
    <scope>NUCLEOTIDE SEQUENCE [LARGE SCALE GENOMIC DNA]</scope>
    <source>
        <strain evidence="7 8">LMG 19158</strain>
    </source>
</reference>
<comment type="similarity">
    <text evidence="2 6">Belongs to the transposase mutator family.</text>
</comment>
<evidence type="ECO:0000256" key="6">
    <source>
        <dbReference type="RuleBase" id="RU365089"/>
    </source>
</evidence>
<dbReference type="eggNOG" id="COG3328">
    <property type="taxonomic scope" value="Bacteria"/>
</dbReference>
<gene>
    <name evidence="7" type="ORF">VIS19158_14154</name>
</gene>
<evidence type="ECO:0000256" key="4">
    <source>
        <dbReference type="ARBA" id="ARBA00023125"/>
    </source>
</evidence>
<dbReference type="InterPro" id="IPR001207">
    <property type="entry name" value="Transposase_mutator"/>
</dbReference>
<keyword evidence="5 6" id="KW-0233">DNA recombination</keyword>
<keyword evidence="6" id="KW-0814">Transposable element</keyword>
<comment type="function">
    <text evidence="1 6">Required for the transposition of the insertion element.</text>
</comment>
<keyword evidence="4 6" id="KW-0238">DNA-binding</keyword>
<dbReference type="GO" id="GO:0004803">
    <property type="term" value="F:transposase activity"/>
    <property type="evidence" value="ECO:0007669"/>
    <property type="project" value="UniProtKB-UniRule"/>
</dbReference>
<keyword evidence="3 6" id="KW-0815">Transposition</keyword>
<dbReference type="Proteomes" id="UP000004349">
    <property type="component" value="Unassembled WGS sequence"/>
</dbReference>
<dbReference type="Pfam" id="PF00872">
    <property type="entry name" value="Transposase_mut"/>
    <property type="match status" value="1"/>
</dbReference>
<evidence type="ECO:0000313" key="8">
    <source>
        <dbReference type="Proteomes" id="UP000004349"/>
    </source>
</evidence>
<evidence type="ECO:0000256" key="1">
    <source>
        <dbReference type="ARBA" id="ARBA00002190"/>
    </source>
</evidence>
<dbReference type="AlphaFoldDB" id="F9RTH7"/>
<proteinExistence type="inferred from homology"/>
<sequence>MTITADLKIYQATTEDEALLALEYFGDKWDKKYTQISRPSGRLIETISILCFDIRKAIYTTNAIESLSSVIRNAIKNHKLFPADESA</sequence>
<dbReference type="EMBL" id="AFWE01000206">
    <property type="protein sequence ID" value="EGU31125.1"/>
    <property type="molecule type" value="Genomic_DNA"/>
</dbReference>
<name>F9RTH7_9VIBR</name>
<evidence type="ECO:0000256" key="2">
    <source>
        <dbReference type="ARBA" id="ARBA00010961"/>
    </source>
</evidence>
<dbReference type="GO" id="GO:0006313">
    <property type="term" value="P:DNA transposition"/>
    <property type="evidence" value="ECO:0007669"/>
    <property type="project" value="UniProtKB-UniRule"/>
</dbReference>
<organism evidence="7 8">
    <name type="scientific">Vibrio scophthalmi LMG 19158</name>
    <dbReference type="NCBI Taxonomy" id="870967"/>
    <lineage>
        <taxon>Bacteria</taxon>
        <taxon>Pseudomonadati</taxon>
        <taxon>Pseudomonadota</taxon>
        <taxon>Gammaproteobacteria</taxon>
        <taxon>Vibrionales</taxon>
        <taxon>Vibrionaceae</taxon>
        <taxon>Vibrio</taxon>
    </lineage>
</organism>